<dbReference type="Proteomes" id="UP000184267">
    <property type="component" value="Unassembled WGS sequence"/>
</dbReference>
<reference evidence="3 4" key="1">
    <citation type="submission" date="2016-10" db="EMBL/GenBank/DDBJ databases">
        <title>Genome sequence of the basidiomycete white-rot fungus Trametes pubescens.</title>
        <authorList>
            <person name="Makela M.R."/>
            <person name="Granchi Z."/>
            <person name="Peng M."/>
            <person name="De Vries R.P."/>
            <person name="Grigoriev I."/>
            <person name="Riley R."/>
            <person name="Hilden K."/>
        </authorList>
    </citation>
    <scope>NUCLEOTIDE SEQUENCE [LARGE SCALE GENOMIC DNA]</scope>
    <source>
        <strain evidence="3 4">FBCC735</strain>
    </source>
</reference>
<organism evidence="3 4">
    <name type="scientific">Trametes pubescens</name>
    <name type="common">White-rot fungus</name>
    <dbReference type="NCBI Taxonomy" id="154538"/>
    <lineage>
        <taxon>Eukaryota</taxon>
        <taxon>Fungi</taxon>
        <taxon>Dikarya</taxon>
        <taxon>Basidiomycota</taxon>
        <taxon>Agaricomycotina</taxon>
        <taxon>Agaricomycetes</taxon>
        <taxon>Polyporales</taxon>
        <taxon>Polyporaceae</taxon>
        <taxon>Trametes</taxon>
    </lineage>
</organism>
<feature type="signal peptide" evidence="2">
    <location>
        <begin position="1"/>
        <end position="21"/>
    </location>
</feature>
<evidence type="ECO:0000313" key="3">
    <source>
        <dbReference type="EMBL" id="OJT08711.1"/>
    </source>
</evidence>
<feature type="chain" id="PRO_5013358749" evidence="2">
    <location>
        <begin position="22"/>
        <end position="203"/>
    </location>
</feature>
<evidence type="ECO:0000256" key="1">
    <source>
        <dbReference type="SAM" id="MobiDB-lite"/>
    </source>
</evidence>
<feature type="region of interest" description="Disordered" evidence="1">
    <location>
        <begin position="139"/>
        <end position="165"/>
    </location>
</feature>
<gene>
    <name evidence="3" type="ORF">TRAPUB_437</name>
</gene>
<name>A0A1M2VM91_TRAPU</name>
<keyword evidence="4" id="KW-1185">Reference proteome</keyword>
<dbReference type="AlphaFoldDB" id="A0A1M2VM91"/>
<sequence>MKASFGALAVVAVLQASLAVAQTSLYVPGFDPQAITVDVEGVDAQGRTTYLIGPGASSGTFDGDDGLVGSATLVADATEAHIVYANTELSLSISEDCQVANGLAVCTGVVSAEGTVQTVAVTETASPFAVQAGSATAVPSAGSGSGSGSTPTPTAGSGASSGVSQTSSAAASATSGAGNGVGRTGASMVGALGVAGLVSAFFL</sequence>
<proteinExistence type="predicted"/>
<dbReference type="OMA" id="AACTIAG"/>
<dbReference type="EMBL" id="MNAD01001019">
    <property type="protein sequence ID" value="OJT08711.1"/>
    <property type="molecule type" value="Genomic_DNA"/>
</dbReference>
<accession>A0A1M2VM91</accession>
<evidence type="ECO:0000313" key="4">
    <source>
        <dbReference type="Proteomes" id="UP000184267"/>
    </source>
</evidence>
<dbReference type="OrthoDB" id="4991875at2759"/>
<keyword evidence="2" id="KW-0732">Signal</keyword>
<dbReference type="STRING" id="154538.A0A1M2VM91"/>
<protein>
    <submittedName>
        <fullName evidence="3">Uncharacterized protein</fullName>
    </submittedName>
</protein>
<evidence type="ECO:0000256" key="2">
    <source>
        <dbReference type="SAM" id="SignalP"/>
    </source>
</evidence>
<comment type="caution">
    <text evidence="3">The sequence shown here is derived from an EMBL/GenBank/DDBJ whole genome shotgun (WGS) entry which is preliminary data.</text>
</comment>